<feature type="compositionally biased region" description="Basic and acidic residues" evidence="7">
    <location>
        <begin position="69"/>
        <end position="87"/>
    </location>
</feature>
<evidence type="ECO:0000256" key="5">
    <source>
        <dbReference type="ARBA" id="ARBA00022777"/>
    </source>
</evidence>
<feature type="region of interest" description="Disordered" evidence="7">
    <location>
        <begin position="1"/>
        <end position="24"/>
    </location>
</feature>
<evidence type="ECO:0000313" key="9">
    <source>
        <dbReference type="Proteomes" id="UP000677407"/>
    </source>
</evidence>
<dbReference type="KEGG" id="vg:65102749"/>
<evidence type="ECO:0000256" key="7">
    <source>
        <dbReference type="SAM" id="MobiDB-lite"/>
    </source>
</evidence>
<keyword evidence="5 8" id="KW-0418">Kinase</keyword>
<dbReference type="GO" id="GO:0005524">
    <property type="term" value="F:ATP binding"/>
    <property type="evidence" value="ECO:0007669"/>
    <property type="project" value="UniProtKB-KW"/>
</dbReference>
<evidence type="ECO:0000256" key="1">
    <source>
        <dbReference type="ARBA" id="ARBA00022518"/>
    </source>
</evidence>
<dbReference type="GO" id="GO:0071897">
    <property type="term" value="P:DNA biosynthetic process"/>
    <property type="evidence" value="ECO:0007669"/>
    <property type="project" value="UniProtKB-KW"/>
</dbReference>
<keyword evidence="4" id="KW-0547">Nucleotide-binding</keyword>
<evidence type="ECO:0000256" key="2">
    <source>
        <dbReference type="ARBA" id="ARBA00022634"/>
    </source>
</evidence>
<evidence type="ECO:0000256" key="6">
    <source>
        <dbReference type="ARBA" id="ARBA00022840"/>
    </source>
</evidence>
<evidence type="ECO:0000256" key="4">
    <source>
        <dbReference type="ARBA" id="ARBA00022741"/>
    </source>
</evidence>
<keyword evidence="9" id="KW-1185">Reference proteome</keyword>
<dbReference type="GO" id="GO:0006230">
    <property type="term" value="P:TMP biosynthetic process"/>
    <property type="evidence" value="ECO:0007669"/>
    <property type="project" value="InterPro"/>
</dbReference>
<dbReference type="GeneID" id="65102749"/>
<dbReference type="InterPro" id="IPR001889">
    <property type="entry name" value="Herpes_TK"/>
</dbReference>
<feature type="region of interest" description="Disordered" evidence="7">
    <location>
        <begin position="119"/>
        <end position="140"/>
    </location>
</feature>
<keyword evidence="1" id="KW-0244">Early protein</keyword>
<evidence type="ECO:0000313" key="8">
    <source>
        <dbReference type="EMBL" id="AZB49194.1"/>
    </source>
</evidence>
<accession>A0A3S8D7G5</accession>
<dbReference type="SUPFAM" id="SSF52540">
    <property type="entry name" value="P-loop containing nucleoside triphosphate hydrolases"/>
    <property type="match status" value="1"/>
</dbReference>
<keyword evidence="2" id="KW-0237">DNA synthesis</keyword>
<keyword evidence="3" id="KW-0808">Transferase</keyword>
<proteinExistence type="predicted"/>
<dbReference type="RefSeq" id="YP_010087464.1">
    <property type="nucleotide sequence ID" value="NC_055555.1"/>
</dbReference>
<keyword evidence="6" id="KW-0067">ATP-binding</keyword>
<dbReference type="GO" id="GO:0004797">
    <property type="term" value="F:thymidine kinase activity"/>
    <property type="evidence" value="ECO:0007669"/>
    <property type="project" value="InterPro"/>
</dbReference>
<name>A0A3S8D7G5_9GAMA</name>
<feature type="compositionally biased region" description="Basic and acidic residues" evidence="7">
    <location>
        <begin position="1"/>
        <end position="16"/>
    </location>
</feature>
<sequence length="510" mass="58801">MMEQEKVLGSERKNPICEDTESEAEPFRRLPHYDYPRRLVCNCRPKREKSDIPNITDVMCNGPLPTEPRQNESRQTEPKHSHVDVTFKRQHRPKSLYCSGVQAAKPTESPQRCRSLKFKKDAASHDMATNDENVPSSHEKKRGIKEEILRALNLYADTPCQDIPCTRPVCKMMDLLEHHTPNYKRACLIYLEGCHGVGKTTLVNRLASSFPEKQLLTFLEPLGFWSMVYEDSLKKIYKATRQHKPYKKKYDASNEVLSCQTKFSVALRTIARSVQECMQPCAPLQQVTSADAMVIFDRHLISSTVIYPLVQMKKGIMSPCDMLGMFSGFRANTFDVIVLIILDADETLRRIRKRGRSCEDGVDRQCIIDVSSAYHTVYCTWLFVRYCPIELCMKLCLELITMNECAMECGLVNAGILQELFDKSLLKYFKDTIKMYKTSTCLFETFKQFCEELKKPYLLTFDHNKTKSSSPEHLTLYNQLLNTVAIKTIYLDWTRLSKLSHGYASENSFI</sequence>
<dbReference type="Proteomes" id="UP000677407">
    <property type="component" value="Segment"/>
</dbReference>
<protein>
    <submittedName>
        <fullName evidence="8">Thymidine kinase-like protein</fullName>
    </submittedName>
</protein>
<dbReference type="Gene3D" id="3.40.50.300">
    <property type="entry name" value="P-loop containing nucleotide triphosphate hydrolases"/>
    <property type="match status" value="1"/>
</dbReference>
<dbReference type="Pfam" id="PF00693">
    <property type="entry name" value="Herpes_TK"/>
    <property type="match status" value="1"/>
</dbReference>
<feature type="region of interest" description="Disordered" evidence="7">
    <location>
        <begin position="54"/>
        <end position="87"/>
    </location>
</feature>
<organism evidence="8">
    <name type="scientific">Phascolarctid gammaherpesvirus 1</name>
    <dbReference type="NCBI Taxonomy" id="2249313"/>
    <lineage>
        <taxon>Viruses</taxon>
        <taxon>Duplodnaviria</taxon>
        <taxon>Heunggongvirae</taxon>
        <taxon>Peploviricota</taxon>
        <taxon>Herviviricetes</taxon>
        <taxon>Herpesvirales</taxon>
        <taxon>Orthoherpesviridae</taxon>
        <taxon>Gammaherpesvirinae</taxon>
        <taxon>Manticavirus</taxon>
        <taxon>Manticavirus phascolarctidgamma1</taxon>
    </lineage>
</organism>
<gene>
    <name evidence="8" type="primary">ORF21</name>
</gene>
<evidence type="ECO:0000256" key="3">
    <source>
        <dbReference type="ARBA" id="ARBA00022679"/>
    </source>
</evidence>
<dbReference type="InterPro" id="IPR027417">
    <property type="entry name" value="P-loop_NTPase"/>
</dbReference>
<dbReference type="EMBL" id="MG452722">
    <property type="protein sequence ID" value="AZB49194.1"/>
    <property type="molecule type" value="Genomic_DNA"/>
</dbReference>
<reference evidence="8" key="1">
    <citation type="submission" date="2017-11" db="EMBL/GenBank/DDBJ databases">
        <title>The distinct marsupial branch of gammaherpesviruses includes novel host-derived genes seldom found in other viruses.</title>
        <authorList>
            <person name="Vaz P.K."/>
        </authorList>
    </citation>
    <scope>NUCLEOTIDE SEQUENCE</scope>
    <source>
        <strain evidence="8">36M/11</strain>
    </source>
</reference>